<dbReference type="AlphaFoldDB" id="A0A8J1Y5X6"/>
<sequence>LGAYSISNNDSNGAPIYQKQDATNSSEITIRMSDGNKWSIISESETLTTAFTTAITNPVEINNTWTVASGTIVLECYFGQEGICSGVLLDGGSIPMRRQGIYSLYGPLLNGRPVYIREGESAFLYYVIQNPQSRVWLISNDIKSTFGGVRV</sequence>
<proteinExistence type="predicted"/>
<name>A0A8J1Y5X6_OWEFU</name>
<evidence type="ECO:0000313" key="2">
    <source>
        <dbReference type="Proteomes" id="UP000749559"/>
    </source>
</evidence>
<organism evidence="1 2">
    <name type="scientific">Owenia fusiformis</name>
    <name type="common">Polychaete worm</name>
    <dbReference type="NCBI Taxonomy" id="6347"/>
    <lineage>
        <taxon>Eukaryota</taxon>
        <taxon>Metazoa</taxon>
        <taxon>Spiralia</taxon>
        <taxon>Lophotrochozoa</taxon>
        <taxon>Annelida</taxon>
        <taxon>Polychaeta</taxon>
        <taxon>Sedentaria</taxon>
        <taxon>Canalipalpata</taxon>
        <taxon>Sabellida</taxon>
        <taxon>Oweniida</taxon>
        <taxon>Oweniidae</taxon>
        <taxon>Owenia</taxon>
    </lineage>
</organism>
<keyword evidence="2" id="KW-1185">Reference proteome</keyword>
<gene>
    <name evidence="1" type="ORF">OFUS_LOCUS17708</name>
</gene>
<dbReference type="Proteomes" id="UP000749559">
    <property type="component" value="Unassembled WGS sequence"/>
</dbReference>
<accession>A0A8J1Y5X6</accession>
<protein>
    <submittedName>
        <fullName evidence="1">Uncharacterized protein</fullName>
    </submittedName>
</protein>
<dbReference type="EMBL" id="CAIIXF020000008">
    <property type="protein sequence ID" value="CAH1792778.1"/>
    <property type="molecule type" value="Genomic_DNA"/>
</dbReference>
<evidence type="ECO:0000313" key="1">
    <source>
        <dbReference type="EMBL" id="CAH1792778.1"/>
    </source>
</evidence>
<feature type="non-terminal residue" evidence="1">
    <location>
        <position position="151"/>
    </location>
</feature>
<feature type="non-terminal residue" evidence="1">
    <location>
        <position position="1"/>
    </location>
</feature>
<reference evidence="1" key="1">
    <citation type="submission" date="2022-03" db="EMBL/GenBank/DDBJ databases">
        <authorList>
            <person name="Martin C."/>
        </authorList>
    </citation>
    <scope>NUCLEOTIDE SEQUENCE</scope>
</reference>
<comment type="caution">
    <text evidence="1">The sequence shown here is derived from an EMBL/GenBank/DDBJ whole genome shotgun (WGS) entry which is preliminary data.</text>
</comment>